<proteinExistence type="predicted"/>
<sequence length="33" mass="3791">EYASTYVFNNKRYMLYNGNGFGESGFGYAVLEE</sequence>
<feature type="non-terminal residue" evidence="1">
    <location>
        <position position="1"/>
    </location>
</feature>
<protein>
    <submittedName>
        <fullName evidence="1">Uncharacterized protein</fullName>
    </submittedName>
</protein>
<reference evidence="1" key="1">
    <citation type="journal article" date="2014" name="Front. Microbiol.">
        <title>High frequency of phylogenetically diverse reductive dehalogenase-homologous genes in deep subseafloor sedimentary metagenomes.</title>
        <authorList>
            <person name="Kawai M."/>
            <person name="Futagami T."/>
            <person name="Toyoda A."/>
            <person name="Takaki Y."/>
            <person name="Nishi S."/>
            <person name="Hori S."/>
            <person name="Arai W."/>
            <person name="Tsubouchi T."/>
            <person name="Morono Y."/>
            <person name="Uchiyama I."/>
            <person name="Ito T."/>
            <person name="Fujiyama A."/>
            <person name="Inagaki F."/>
            <person name="Takami H."/>
        </authorList>
    </citation>
    <scope>NUCLEOTIDE SEQUENCE</scope>
    <source>
        <strain evidence="1">Expedition CK06-06</strain>
    </source>
</reference>
<accession>X1RXC3</accession>
<dbReference type="EMBL" id="BARW01007169">
    <property type="protein sequence ID" value="GAI85323.1"/>
    <property type="molecule type" value="Genomic_DNA"/>
</dbReference>
<comment type="caution">
    <text evidence="1">The sequence shown here is derived from an EMBL/GenBank/DDBJ whole genome shotgun (WGS) entry which is preliminary data.</text>
</comment>
<evidence type="ECO:0000313" key="1">
    <source>
        <dbReference type="EMBL" id="GAI85323.1"/>
    </source>
</evidence>
<name>X1RXC3_9ZZZZ</name>
<organism evidence="1">
    <name type="scientific">marine sediment metagenome</name>
    <dbReference type="NCBI Taxonomy" id="412755"/>
    <lineage>
        <taxon>unclassified sequences</taxon>
        <taxon>metagenomes</taxon>
        <taxon>ecological metagenomes</taxon>
    </lineage>
</organism>
<dbReference type="AlphaFoldDB" id="X1RXC3"/>
<gene>
    <name evidence="1" type="ORF">S12H4_14984</name>
</gene>